<name>A0ABS2WSM8_9BACT</name>
<dbReference type="NCBIfam" id="TIGR00847">
    <property type="entry name" value="ccoS"/>
    <property type="match status" value="1"/>
</dbReference>
<keyword evidence="2" id="KW-1133">Transmembrane helix</keyword>
<proteinExistence type="predicted"/>
<dbReference type="Pfam" id="PF03597">
    <property type="entry name" value="FixS"/>
    <property type="match status" value="1"/>
</dbReference>
<evidence type="ECO:0000256" key="2">
    <source>
        <dbReference type="SAM" id="Phobius"/>
    </source>
</evidence>
<feature type="region of interest" description="Disordered" evidence="1">
    <location>
        <begin position="57"/>
        <end position="77"/>
    </location>
</feature>
<feature type="compositionally biased region" description="Basic and acidic residues" evidence="1">
    <location>
        <begin position="58"/>
        <end position="77"/>
    </location>
</feature>
<keyword evidence="2" id="KW-0472">Membrane</keyword>
<keyword evidence="2" id="KW-0812">Transmembrane</keyword>
<feature type="transmembrane region" description="Helical" evidence="2">
    <location>
        <begin position="6"/>
        <end position="28"/>
    </location>
</feature>
<organism evidence="3 4">
    <name type="scientific">Sulfurospirillum tamanense</name>
    <dbReference type="NCBI Taxonomy" id="2813362"/>
    <lineage>
        <taxon>Bacteria</taxon>
        <taxon>Pseudomonadati</taxon>
        <taxon>Campylobacterota</taxon>
        <taxon>Epsilonproteobacteria</taxon>
        <taxon>Campylobacterales</taxon>
        <taxon>Sulfurospirillaceae</taxon>
        <taxon>Sulfurospirillum</taxon>
    </lineage>
</organism>
<reference evidence="3 4" key="2">
    <citation type="submission" date="2021-02" db="EMBL/GenBank/DDBJ databases">
        <title>Sulfurospirillum tamanensis sp. nov.</title>
        <authorList>
            <person name="Frolova A."/>
            <person name="Merkel A."/>
            <person name="Slobodkin A."/>
        </authorList>
    </citation>
    <scope>NUCLEOTIDE SEQUENCE [LARGE SCALE GENOMIC DNA]</scope>
    <source>
        <strain evidence="3 4">T05b</strain>
    </source>
</reference>
<accession>A0ABS2WSM8</accession>
<dbReference type="RefSeq" id="WP_205459219.1">
    <property type="nucleotide sequence ID" value="NZ_JAFHKK010000015.1"/>
</dbReference>
<dbReference type="InterPro" id="IPR004714">
    <property type="entry name" value="Cyt_oxidase_maturation_cbb3"/>
</dbReference>
<dbReference type="EMBL" id="JAFHKK010000015">
    <property type="protein sequence ID" value="MBN2964669.1"/>
    <property type="molecule type" value="Genomic_DNA"/>
</dbReference>
<keyword evidence="4" id="KW-1185">Reference proteome</keyword>
<protein>
    <submittedName>
        <fullName evidence="3">Cbb3-type cytochrome oxidase assembly protein CcoS</fullName>
    </submittedName>
</protein>
<evidence type="ECO:0000313" key="4">
    <source>
        <dbReference type="Proteomes" id="UP000703590"/>
    </source>
</evidence>
<gene>
    <name evidence="3" type="primary">ccoS</name>
    <name evidence="3" type="ORF">JWV37_07745</name>
</gene>
<sequence>MSGGLVMVMVSVSIGLGAVALLALLWGLRTGQFDDQSKFINAVHFDDEEALRDAAMMEQKRKEAQERRKNSGKKMPE</sequence>
<evidence type="ECO:0000256" key="1">
    <source>
        <dbReference type="SAM" id="MobiDB-lite"/>
    </source>
</evidence>
<dbReference type="Proteomes" id="UP000703590">
    <property type="component" value="Unassembled WGS sequence"/>
</dbReference>
<evidence type="ECO:0000313" key="3">
    <source>
        <dbReference type="EMBL" id="MBN2964669.1"/>
    </source>
</evidence>
<comment type="caution">
    <text evidence="3">The sequence shown here is derived from an EMBL/GenBank/DDBJ whole genome shotgun (WGS) entry which is preliminary data.</text>
</comment>
<reference evidence="4" key="1">
    <citation type="submission" date="2021-02" db="EMBL/GenBank/DDBJ databases">
        <title>Sulfurospirillum tamanensis sp. nov.</title>
        <authorList>
            <person name="Merkel A.Y."/>
        </authorList>
    </citation>
    <scope>NUCLEOTIDE SEQUENCE [LARGE SCALE GENOMIC DNA]</scope>
    <source>
        <strain evidence="4">T05b</strain>
    </source>
</reference>
<reference evidence="3 4" key="3">
    <citation type="submission" date="2021-02" db="EMBL/GenBank/DDBJ databases">
        <authorList>
            <person name="Merkel A.Y."/>
        </authorList>
    </citation>
    <scope>NUCLEOTIDE SEQUENCE [LARGE SCALE GENOMIC DNA]</scope>
    <source>
        <strain evidence="3 4">T05b</strain>
    </source>
</reference>